<feature type="domain" description="SPOR" evidence="3">
    <location>
        <begin position="231"/>
        <end position="309"/>
    </location>
</feature>
<feature type="region of interest" description="Disordered" evidence="1">
    <location>
        <begin position="44"/>
        <end position="220"/>
    </location>
</feature>
<dbReference type="InterPro" id="IPR007730">
    <property type="entry name" value="SPOR-like_dom"/>
</dbReference>
<dbReference type="PROSITE" id="PS51724">
    <property type="entry name" value="SPOR"/>
    <property type="match status" value="1"/>
</dbReference>
<keyword evidence="4" id="KW-0132">Cell division</keyword>
<keyword evidence="2" id="KW-1133">Transmembrane helix</keyword>
<dbReference type="InterPro" id="IPR036680">
    <property type="entry name" value="SPOR-like_sf"/>
</dbReference>
<evidence type="ECO:0000313" key="5">
    <source>
        <dbReference type="Proteomes" id="UP000273734"/>
    </source>
</evidence>
<sequence length="312" mass="32136">MAQPRRTSKQSKQAGGTFLGIVLGLIVGLAIAVVVALYITRSPSPFVSKVAPPPTDTGASQPQQFDPNRALQGKTPGQPVPQAAQPAPPNTAPGQAANQTQGGGLLPEPQIVEVPPSTGGSNGSSGSNASNGSNGSHASNGSNNAANNSANNSANNGVAVPPKAADNTPPKKPQQQQQQQQAGEDDLARLAAQKQAQLQAAQKAQQQAAKPTSSTTVANNAGNAAKAPSAADANTGYFLQVGAYKTESDAEQQRARLGFQGFESKVSKRDVSGVTYFRVRVGPFSKFEDMNSARQRLSDAGVDTAVIRFTKQ</sequence>
<evidence type="ECO:0000259" key="3">
    <source>
        <dbReference type="PROSITE" id="PS51724"/>
    </source>
</evidence>
<protein>
    <submittedName>
        <fullName evidence="4">Cell division protein</fullName>
    </submittedName>
</protein>
<dbReference type="InterPro" id="IPR052521">
    <property type="entry name" value="Cell_div_SPOR-domain"/>
</dbReference>
<name>A0AB74DGR6_9BURK</name>
<feature type="compositionally biased region" description="Polar residues" evidence="1">
    <location>
        <begin position="57"/>
        <end position="66"/>
    </location>
</feature>
<keyword evidence="2" id="KW-0812">Transmembrane</keyword>
<dbReference type="AlphaFoldDB" id="A0AB74DGR6"/>
<feature type="compositionally biased region" description="Low complexity" evidence="1">
    <location>
        <begin position="189"/>
        <end position="220"/>
    </location>
</feature>
<dbReference type="Proteomes" id="UP000273734">
    <property type="component" value="Unassembled WGS sequence"/>
</dbReference>
<gene>
    <name evidence="4" type="ORF">DF015_03115</name>
</gene>
<dbReference type="SUPFAM" id="SSF110997">
    <property type="entry name" value="Sporulation related repeat"/>
    <property type="match status" value="1"/>
</dbReference>
<dbReference type="GO" id="GO:0042834">
    <property type="term" value="F:peptidoglycan binding"/>
    <property type="evidence" value="ECO:0007669"/>
    <property type="project" value="InterPro"/>
</dbReference>
<dbReference type="RefSeq" id="WP_095402276.1">
    <property type="nucleotide sequence ID" value="NZ_NQMX01000034.1"/>
</dbReference>
<feature type="compositionally biased region" description="Low complexity" evidence="1">
    <location>
        <begin position="75"/>
        <end position="85"/>
    </location>
</feature>
<dbReference type="GO" id="GO:0032506">
    <property type="term" value="P:cytokinetic process"/>
    <property type="evidence" value="ECO:0007669"/>
    <property type="project" value="TreeGrafter"/>
</dbReference>
<organism evidence="4 5">
    <name type="scientific">Burkholderia ubonensis</name>
    <dbReference type="NCBI Taxonomy" id="101571"/>
    <lineage>
        <taxon>Bacteria</taxon>
        <taxon>Pseudomonadati</taxon>
        <taxon>Pseudomonadota</taxon>
        <taxon>Betaproteobacteria</taxon>
        <taxon>Burkholderiales</taxon>
        <taxon>Burkholderiaceae</taxon>
        <taxon>Burkholderia</taxon>
        <taxon>Burkholderia cepacia complex</taxon>
    </lineage>
</organism>
<keyword evidence="4" id="KW-0131">Cell cycle</keyword>
<proteinExistence type="predicted"/>
<feature type="compositionally biased region" description="Low complexity" evidence="1">
    <location>
        <begin position="124"/>
        <end position="157"/>
    </location>
</feature>
<evidence type="ECO:0000313" key="4">
    <source>
        <dbReference type="EMBL" id="RQP83160.1"/>
    </source>
</evidence>
<reference evidence="4 5" key="1">
    <citation type="submission" date="2018-08" db="EMBL/GenBank/DDBJ databases">
        <title>Comparative analysis of Burkholderia isolates from Puerto Rico.</title>
        <authorList>
            <person name="Hall C."/>
            <person name="Sahl J."/>
            <person name="Wagner D."/>
        </authorList>
    </citation>
    <scope>NUCLEOTIDE SEQUENCE [LARGE SCALE GENOMIC DNA]</scope>
    <source>
        <strain evidence="4 5">Bp8964</strain>
    </source>
</reference>
<dbReference type="Gene3D" id="3.30.70.1070">
    <property type="entry name" value="Sporulation related repeat"/>
    <property type="match status" value="1"/>
</dbReference>
<comment type="caution">
    <text evidence="4">The sequence shown here is derived from an EMBL/GenBank/DDBJ whole genome shotgun (WGS) entry which is preliminary data.</text>
</comment>
<dbReference type="EMBL" id="QTNY01000002">
    <property type="protein sequence ID" value="RQP83160.1"/>
    <property type="molecule type" value="Genomic_DNA"/>
</dbReference>
<accession>A0AB74DGR6</accession>
<dbReference type="PANTHER" id="PTHR38687:SF1">
    <property type="entry name" value="CELL DIVISION PROTEIN DEDD"/>
    <property type="match status" value="1"/>
</dbReference>
<dbReference type="Pfam" id="PF05036">
    <property type="entry name" value="SPOR"/>
    <property type="match status" value="1"/>
</dbReference>
<dbReference type="PANTHER" id="PTHR38687">
    <property type="entry name" value="CELL DIVISION PROTEIN DEDD-RELATED"/>
    <property type="match status" value="1"/>
</dbReference>
<feature type="transmembrane region" description="Helical" evidence="2">
    <location>
        <begin position="16"/>
        <end position="39"/>
    </location>
</feature>
<evidence type="ECO:0000256" key="2">
    <source>
        <dbReference type="SAM" id="Phobius"/>
    </source>
</evidence>
<keyword evidence="2" id="KW-0472">Membrane</keyword>
<dbReference type="GO" id="GO:0032153">
    <property type="term" value="C:cell division site"/>
    <property type="evidence" value="ECO:0007669"/>
    <property type="project" value="TreeGrafter"/>
</dbReference>
<dbReference type="GO" id="GO:0030428">
    <property type="term" value="C:cell septum"/>
    <property type="evidence" value="ECO:0007669"/>
    <property type="project" value="TreeGrafter"/>
</dbReference>
<evidence type="ECO:0000256" key="1">
    <source>
        <dbReference type="SAM" id="MobiDB-lite"/>
    </source>
</evidence>